<keyword evidence="4" id="KW-1185">Reference proteome</keyword>
<name>A0A0S4LHH2_9BACT</name>
<dbReference type="Proteomes" id="UP000199032">
    <property type="component" value="Unassembled WGS sequence"/>
</dbReference>
<dbReference type="STRING" id="1742972.COMA1_20266"/>
<dbReference type="InterPro" id="IPR007712">
    <property type="entry name" value="RelE/ParE_toxin"/>
</dbReference>
<dbReference type="OrthoDB" id="278204at2"/>
<dbReference type="EMBL" id="CZQA01000008">
    <property type="protein sequence ID" value="CUS35414.1"/>
    <property type="molecule type" value="Genomic_DNA"/>
</dbReference>
<evidence type="ECO:0008006" key="5">
    <source>
        <dbReference type="Google" id="ProtNLM"/>
    </source>
</evidence>
<dbReference type="InterPro" id="IPR051803">
    <property type="entry name" value="TA_system_RelE-like_toxin"/>
</dbReference>
<evidence type="ECO:0000313" key="3">
    <source>
        <dbReference type="EMBL" id="CUS35414.1"/>
    </source>
</evidence>
<organism evidence="3 4">
    <name type="scientific">Candidatus Nitrospira nitrosa</name>
    <dbReference type="NCBI Taxonomy" id="1742972"/>
    <lineage>
        <taxon>Bacteria</taxon>
        <taxon>Pseudomonadati</taxon>
        <taxon>Nitrospirota</taxon>
        <taxon>Nitrospiria</taxon>
        <taxon>Nitrospirales</taxon>
        <taxon>Nitrospiraceae</taxon>
        <taxon>Nitrospira</taxon>
    </lineage>
</organism>
<comment type="similarity">
    <text evidence="1">Belongs to the RelE toxin family.</text>
</comment>
<dbReference type="AlphaFoldDB" id="A0A0S4LHH2"/>
<protein>
    <recommendedName>
        <fullName evidence="5">Plasmid stabilization system</fullName>
    </recommendedName>
</protein>
<dbReference type="Gene3D" id="3.30.2310.20">
    <property type="entry name" value="RelE-like"/>
    <property type="match status" value="1"/>
</dbReference>
<gene>
    <name evidence="3" type="ORF">COMA1_20266</name>
</gene>
<reference evidence="3 4" key="1">
    <citation type="submission" date="2015-10" db="EMBL/GenBank/DDBJ databases">
        <authorList>
            <person name="Gilbert D.G."/>
        </authorList>
    </citation>
    <scope>NUCLEOTIDE SEQUENCE [LARGE SCALE GENOMIC DNA]</scope>
    <source>
        <strain evidence="3">COMA1</strain>
    </source>
</reference>
<proteinExistence type="inferred from homology"/>
<dbReference type="InterPro" id="IPR035093">
    <property type="entry name" value="RelE/ParE_toxin_dom_sf"/>
</dbReference>
<evidence type="ECO:0000256" key="2">
    <source>
        <dbReference type="ARBA" id="ARBA00022649"/>
    </source>
</evidence>
<keyword evidence="2" id="KW-1277">Toxin-antitoxin system</keyword>
<dbReference type="PANTHER" id="PTHR33755:SF8">
    <property type="entry name" value="TOXIN PARE2"/>
    <property type="match status" value="1"/>
</dbReference>
<sequence length="97" mass="11445">MERVSYHRLARRELNEAAQYYESESPCLGAAFLDEVEHCTQAIANFPEAAPLITETIRRRLLLRFPYALLYTIKSDRVRVLAVMNLKRRPMYWVGRE</sequence>
<dbReference type="PANTHER" id="PTHR33755">
    <property type="entry name" value="TOXIN PARE1-RELATED"/>
    <property type="match status" value="1"/>
</dbReference>
<evidence type="ECO:0000313" key="4">
    <source>
        <dbReference type="Proteomes" id="UP000199032"/>
    </source>
</evidence>
<dbReference type="Pfam" id="PF05016">
    <property type="entry name" value="ParE_toxin"/>
    <property type="match status" value="1"/>
</dbReference>
<accession>A0A0S4LHH2</accession>
<dbReference type="RefSeq" id="WP_090747745.1">
    <property type="nucleotide sequence ID" value="NZ_CZQA01000008.1"/>
</dbReference>
<evidence type="ECO:0000256" key="1">
    <source>
        <dbReference type="ARBA" id="ARBA00006226"/>
    </source>
</evidence>